<evidence type="ECO:0000256" key="2">
    <source>
        <dbReference type="SAM" id="Phobius"/>
    </source>
</evidence>
<dbReference type="Gene3D" id="3.30.420.10">
    <property type="entry name" value="Ribonuclease H-like superfamily/Ribonuclease H"/>
    <property type="match status" value="2"/>
</dbReference>
<evidence type="ECO:0000313" key="3">
    <source>
        <dbReference type="EMBL" id="RVW62407.1"/>
    </source>
</evidence>
<organism evidence="3 4">
    <name type="scientific">Vitis vinifera</name>
    <name type="common">Grape</name>
    <dbReference type="NCBI Taxonomy" id="29760"/>
    <lineage>
        <taxon>Eukaryota</taxon>
        <taxon>Viridiplantae</taxon>
        <taxon>Streptophyta</taxon>
        <taxon>Embryophyta</taxon>
        <taxon>Tracheophyta</taxon>
        <taxon>Spermatophyta</taxon>
        <taxon>Magnoliopsida</taxon>
        <taxon>eudicotyledons</taxon>
        <taxon>Gunneridae</taxon>
        <taxon>Pentapetalae</taxon>
        <taxon>rosids</taxon>
        <taxon>Vitales</taxon>
        <taxon>Vitaceae</taxon>
        <taxon>Viteae</taxon>
        <taxon>Vitis</taxon>
    </lineage>
</organism>
<evidence type="ECO:0000313" key="4">
    <source>
        <dbReference type="Proteomes" id="UP000288805"/>
    </source>
</evidence>
<feature type="transmembrane region" description="Helical" evidence="2">
    <location>
        <begin position="1594"/>
        <end position="1614"/>
    </location>
</feature>
<dbReference type="SUPFAM" id="SSF53098">
    <property type="entry name" value="Ribonuclease H-like"/>
    <property type="match status" value="1"/>
</dbReference>
<dbReference type="Gene3D" id="3.30.70.270">
    <property type="match status" value="2"/>
</dbReference>
<feature type="region of interest" description="Disordered" evidence="1">
    <location>
        <begin position="1686"/>
        <end position="1753"/>
    </location>
</feature>
<dbReference type="Proteomes" id="UP000288805">
    <property type="component" value="Unassembled WGS sequence"/>
</dbReference>
<reference evidence="3 4" key="1">
    <citation type="journal article" date="2018" name="PLoS Genet.">
        <title>Population sequencing reveals clonal diversity and ancestral inbreeding in the grapevine cultivar Chardonnay.</title>
        <authorList>
            <person name="Roach M.J."/>
            <person name="Johnson D.L."/>
            <person name="Bohlmann J."/>
            <person name="van Vuuren H.J."/>
            <person name="Jones S.J."/>
            <person name="Pretorius I.S."/>
            <person name="Schmidt S.A."/>
            <person name="Borneman A.R."/>
        </authorList>
    </citation>
    <scope>NUCLEOTIDE SEQUENCE [LARGE SCALE GENOMIC DNA]</scope>
    <source>
        <strain evidence="4">cv. Chardonnay</strain>
        <tissue evidence="3">Leaf</tissue>
    </source>
</reference>
<accession>A0A438FR44</accession>
<dbReference type="EMBL" id="QGNW01000774">
    <property type="protein sequence ID" value="RVW62407.1"/>
    <property type="molecule type" value="Genomic_DNA"/>
</dbReference>
<sequence>MMTCHRRAQTTLARSTYRWLFRPRVPSVLLDNGSALNVCPLATAIALGYAPSNLVPLLRPFAHMTVLGGRSWSRGHSFFPHQKVKFIHDGQVVVVQSVGDMFIAAEPVLEISHTDDDLFLTGFTFDEVQTMEIEDFCRDFVAMSFDQHGEHSGAQYYAEHVLSTRHGVGRRQHGPSEFIAIPDHDVPSLADYFVRASEPHAPSDGIVGGLSTTQEAELQRLVQQLRLRDGALGPLTSVLIAPSSPDRTSLMTLCFPDETMSMGPLLSHVGIVEGASDFVDPPLSFDVLSGFVSRSDIVFDIDDEIAQHDSDDDSSSVSDSDPVIKGFHLLVEYPEWLANVVPVPKKDGKVRVCVDSEISTRPSDLMAPEDMEKTSFITEWSLGEVLGEDQTVRLRLNPKKCTFGVTSGKLLGYMVSERGIEVDPDKIRAILDMPAPRTEREVRGFLGRLQYIGRFIARLTDIRVLVVASVLAPPTPGRPLLLYLSVSDVALGCMLAQLDDSGKDRAIYYLNPLRYLFDRPALVGLLMRWLFLMPELLDDDFPDEDVAAATRLWICSLAFSDRHPATNNIVEYEACILGLETALELGLDKWRCLVTPICYWCEIEDLKYTHLPRAQNQFADALATLASMIDIPADATVRPLLIESRSAPAYCCLIDDMEIDDGCPGIMTYITFETRRIPEAATAKDKRALRQLATRFVICGETLYRRSPDGMLLLCLDRASADRVMREVHAGVCGPHMGGHMLAQGPECQIHGDLIHVPPSELHALTSPWPFSVWGIDIIGKISPKSSSGHEFILVAIDYFTKWVEAASYARAEVDTLVQRYSIRHHRSSAYRPQTNGAVEAANKNIKRIYGGWSRLLGIGATPYSLVYGMEAMLPVEIEMGILEEVQTQLERTLFHQGVDSRGRCMVDGFRWKPILRANQCGSAKERPISGSILRIIITHVTISSFCSICLLIDIIFTLASSGPWLMGFTIHVAFHIRGHEFDHWVFEPSFLSFLSPYHLGLRYVPCLKTTLRPWDQMSSSTAPTWTEVHGSSRTCAIITYWMLIETWTWSLPYGAPEIYPTSSAFLDTWMPSCLSIWEVPGFPASSFQWGTYQICYASHRCYSRVIRTDRIHRMTYWGIFPSFSRGGDRSLTYELSRVCRSGLVESLLAISSDLRFAAACHTGAYFPLIVSSQSGVQSCRSFTVYDIQSHHVIFSVRRSKPFIQLSAFRAIITSQFQRSELSSIFRSTFRVTSSVSTFRVVITSQLTFRVVITSQFDVQSHYHHFLVSAFRAIIDFQIDVQSHILGFGVQSHRHSESHPRFRRSESLSLLSLTFRVIIIILSFGVQSYHRFSDRHSESHPRFRRSESLLLLSLTFRVIIITFQFRRSELSSVFISTFRVTSSVSTFRVVITSQFDVQSHHHHLSVSASELSSVSDRHSESHPRIRRSESLSLLSPESLSSSCLASRVITVILFRLPESLSSSCLEPLFPSLVFRVGLVIQSHNSWRSYPLALRILPSWFCIVPRFFPHSVILCLSSIHLVVRIGDILEGVWVLDAALEGMQGFWAADGMCSRGSRGWLAEEDKVRSCREGFSERQRGRGRLLLERIHAVKDTIFPPACSVFFSCFILFPLFSLSSFECRASRLSLVVRVGVFFEGGLYIRIFGILPCFLLDKLKANKLKAREGMRHARARRTFDLDCAVPDSGGVAAGGGGPSRACRGSSSRLHARPQLQASTPTLECDGERGTGGDSRGGGVDSGQPGQILRPSGAASLTSISPVAVSVGEEEDDLKAC</sequence>
<keyword evidence="2" id="KW-1133">Transmembrane helix</keyword>
<name>A0A438FR44_VITVI</name>
<dbReference type="InterPro" id="IPR043128">
    <property type="entry name" value="Rev_trsase/Diguanyl_cyclase"/>
</dbReference>
<feature type="compositionally biased region" description="Gly residues" evidence="1">
    <location>
        <begin position="1726"/>
        <end position="1735"/>
    </location>
</feature>
<gene>
    <name evidence="3" type="ORF">CK203_061928</name>
</gene>
<dbReference type="SUPFAM" id="SSF56672">
    <property type="entry name" value="DNA/RNA polymerases"/>
    <property type="match status" value="1"/>
</dbReference>
<dbReference type="InterPro" id="IPR036397">
    <property type="entry name" value="RNaseH_sf"/>
</dbReference>
<keyword evidence="2" id="KW-0472">Membrane</keyword>
<protein>
    <recommendedName>
        <fullName evidence="5">Integrase catalytic domain-containing protein</fullName>
    </recommendedName>
</protein>
<dbReference type="InterPro" id="IPR012337">
    <property type="entry name" value="RNaseH-like_sf"/>
</dbReference>
<comment type="caution">
    <text evidence="3">The sequence shown here is derived from an EMBL/GenBank/DDBJ whole genome shotgun (WGS) entry which is preliminary data.</text>
</comment>
<feature type="transmembrane region" description="Helical" evidence="2">
    <location>
        <begin position="1626"/>
        <end position="1651"/>
    </location>
</feature>
<dbReference type="InterPro" id="IPR043502">
    <property type="entry name" value="DNA/RNA_pol_sf"/>
</dbReference>
<evidence type="ECO:0000256" key="1">
    <source>
        <dbReference type="SAM" id="MobiDB-lite"/>
    </source>
</evidence>
<evidence type="ECO:0008006" key="5">
    <source>
        <dbReference type="Google" id="ProtNLM"/>
    </source>
</evidence>
<proteinExistence type="predicted"/>
<dbReference type="PANTHER" id="PTHR48475:SF1">
    <property type="entry name" value="RNASE H TYPE-1 DOMAIN-CONTAINING PROTEIN"/>
    <property type="match status" value="1"/>
</dbReference>
<dbReference type="GO" id="GO:0003676">
    <property type="term" value="F:nucleic acid binding"/>
    <property type="evidence" value="ECO:0007669"/>
    <property type="project" value="InterPro"/>
</dbReference>
<keyword evidence="2" id="KW-0812">Transmembrane</keyword>
<dbReference type="PANTHER" id="PTHR48475">
    <property type="entry name" value="RIBONUCLEASE H"/>
    <property type="match status" value="1"/>
</dbReference>